<accession>A0ABW4G463</accession>
<proteinExistence type="predicted"/>
<dbReference type="PANTHER" id="PTHR31836">
    <property type="match status" value="1"/>
</dbReference>
<sequence>MKTLGRNVLAAATLTACALSTVAVPAAYGDTPPANVKKGVITHDDALANYRACGTKMNPAAWAIASAPAAYWTANKSSNDPLCRKLVRVDYQGKVYKFRIGGRCSSCAPNQLNLSQPAFEQVTGKSAPAKIELPWGIRRPWDS</sequence>
<evidence type="ECO:0000256" key="2">
    <source>
        <dbReference type="SAM" id="SignalP"/>
    </source>
</evidence>
<evidence type="ECO:0000256" key="1">
    <source>
        <dbReference type="ARBA" id="ARBA00022729"/>
    </source>
</evidence>
<evidence type="ECO:0000313" key="3">
    <source>
        <dbReference type="EMBL" id="MFD1537513.1"/>
    </source>
</evidence>
<feature type="chain" id="PRO_5047226814" evidence="2">
    <location>
        <begin position="27"/>
        <end position="143"/>
    </location>
</feature>
<organism evidence="3 4">
    <name type="scientific">Nonomuraea guangzhouensis</name>
    <dbReference type="NCBI Taxonomy" id="1291555"/>
    <lineage>
        <taxon>Bacteria</taxon>
        <taxon>Bacillati</taxon>
        <taxon>Actinomycetota</taxon>
        <taxon>Actinomycetes</taxon>
        <taxon>Streptosporangiales</taxon>
        <taxon>Streptosporangiaceae</taxon>
        <taxon>Nonomuraea</taxon>
    </lineage>
</organism>
<dbReference type="RefSeq" id="WP_219534667.1">
    <property type="nucleotide sequence ID" value="NZ_JAHKRM010000023.1"/>
</dbReference>
<dbReference type="EMBL" id="JBHUCM010000010">
    <property type="protein sequence ID" value="MFD1537513.1"/>
    <property type="molecule type" value="Genomic_DNA"/>
</dbReference>
<dbReference type="Proteomes" id="UP001597097">
    <property type="component" value="Unassembled WGS sequence"/>
</dbReference>
<keyword evidence="4" id="KW-1185">Reference proteome</keyword>
<comment type="caution">
    <text evidence="3">The sequence shown here is derived from an EMBL/GenBank/DDBJ whole genome shotgun (WGS) entry which is preliminary data.</text>
</comment>
<keyword evidence="1 2" id="KW-0732">Signal</keyword>
<feature type="signal peptide" evidence="2">
    <location>
        <begin position="1"/>
        <end position="26"/>
    </location>
</feature>
<dbReference type="PANTHER" id="PTHR31836:SF28">
    <property type="entry name" value="SRCR DOMAIN-CONTAINING PROTEIN-RELATED"/>
    <property type="match status" value="1"/>
</dbReference>
<evidence type="ECO:0000313" key="4">
    <source>
        <dbReference type="Proteomes" id="UP001597097"/>
    </source>
</evidence>
<dbReference type="PROSITE" id="PS51257">
    <property type="entry name" value="PROKAR_LIPOPROTEIN"/>
    <property type="match status" value="1"/>
</dbReference>
<reference evidence="4" key="1">
    <citation type="journal article" date="2019" name="Int. J. Syst. Evol. Microbiol.">
        <title>The Global Catalogue of Microorganisms (GCM) 10K type strain sequencing project: providing services to taxonomists for standard genome sequencing and annotation.</title>
        <authorList>
            <consortium name="The Broad Institute Genomics Platform"/>
            <consortium name="The Broad Institute Genome Sequencing Center for Infectious Disease"/>
            <person name="Wu L."/>
            <person name="Ma J."/>
        </authorList>
    </citation>
    <scope>NUCLEOTIDE SEQUENCE [LARGE SCALE GENOMIC DNA]</scope>
    <source>
        <strain evidence="4">CGMCC 1.15399</strain>
    </source>
</reference>
<dbReference type="InterPro" id="IPR051477">
    <property type="entry name" value="Expansin_CellWall"/>
</dbReference>
<protein>
    <submittedName>
        <fullName evidence="3">RlpA-like double-psi beta-barrel domain-containing protein</fullName>
    </submittedName>
</protein>
<name>A0ABW4G463_9ACTN</name>
<gene>
    <name evidence="3" type="ORF">ACFSJ0_10745</name>
</gene>